<dbReference type="RefSeq" id="WP_310291088.1">
    <property type="nucleotide sequence ID" value="NZ_BAAAWO010000001.1"/>
</dbReference>
<protein>
    <submittedName>
        <fullName evidence="2">Uncharacterized protein</fullName>
    </submittedName>
</protein>
<comment type="caution">
    <text evidence="2">The sequence shown here is derived from an EMBL/GenBank/DDBJ whole genome shotgun (WGS) entry which is preliminary data.</text>
</comment>
<proteinExistence type="predicted"/>
<dbReference type="Pfam" id="PF19865">
    <property type="entry name" value="DUF6338"/>
    <property type="match status" value="1"/>
</dbReference>
<feature type="transmembrane region" description="Helical" evidence="1">
    <location>
        <begin position="88"/>
        <end position="108"/>
    </location>
</feature>
<keyword evidence="1" id="KW-1133">Transmembrane helix</keyword>
<name>A0ABU2BLX4_9MICC</name>
<accession>A0ABU2BLX4</accession>
<dbReference type="InterPro" id="IPR045919">
    <property type="entry name" value="DUF6338"/>
</dbReference>
<keyword evidence="1" id="KW-0472">Membrane</keyword>
<keyword evidence="1" id="KW-0812">Transmembrane</keyword>
<keyword evidence="3" id="KW-1185">Reference proteome</keyword>
<gene>
    <name evidence="2" type="ORF">J2S64_002640</name>
</gene>
<feature type="transmembrane region" description="Helical" evidence="1">
    <location>
        <begin position="43"/>
        <end position="68"/>
    </location>
</feature>
<dbReference type="Proteomes" id="UP001183817">
    <property type="component" value="Unassembled WGS sequence"/>
</dbReference>
<dbReference type="EMBL" id="JAVDYI010000001">
    <property type="protein sequence ID" value="MDR7358949.1"/>
    <property type="molecule type" value="Genomic_DNA"/>
</dbReference>
<feature type="transmembrane region" description="Helical" evidence="1">
    <location>
        <begin position="6"/>
        <end position="23"/>
    </location>
</feature>
<evidence type="ECO:0000256" key="1">
    <source>
        <dbReference type="SAM" id="Phobius"/>
    </source>
</evidence>
<reference evidence="2 3" key="1">
    <citation type="submission" date="2023-07" db="EMBL/GenBank/DDBJ databases">
        <title>Sequencing the genomes of 1000 actinobacteria strains.</title>
        <authorList>
            <person name="Klenk H.-P."/>
        </authorList>
    </citation>
    <scope>NUCLEOTIDE SEQUENCE [LARGE SCALE GENOMIC DNA]</scope>
    <source>
        <strain evidence="2 3">DSM 20167</strain>
    </source>
</reference>
<evidence type="ECO:0000313" key="2">
    <source>
        <dbReference type="EMBL" id="MDR7358949.1"/>
    </source>
</evidence>
<sequence>MPTEPLAAAIYIFFLMPGIAYLFQSEKHRATRRRSAFRETSAVVVSSAICLLVPLVFLAVATFPFPALRPYFAGFLSRSDVIFYADPVGYFLALIFFLCLATLLGFILGTSRVQTWLRNIGGKPLIDRDRSGWTKTFEAMGPAIVVASLQLKTGTWIQGEVASYNTTPEDTDERSLVLSGSILVRSAAAKKAERVAEGQQMVIQSSEIEHMTVSYLRPPATR</sequence>
<organism evidence="2 3">
    <name type="scientific">Paeniglutamicibacter sulfureus</name>
    <dbReference type="NCBI Taxonomy" id="43666"/>
    <lineage>
        <taxon>Bacteria</taxon>
        <taxon>Bacillati</taxon>
        <taxon>Actinomycetota</taxon>
        <taxon>Actinomycetes</taxon>
        <taxon>Micrococcales</taxon>
        <taxon>Micrococcaceae</taxon>
        <taxon>Paeniglutamicibacter</taxon>
    </lineage>
</organism>
<evidence type="ECO:0000313" key="3">
    <source>
        <dbReference type="Proteomes" id="UP001183817"/>
    </source>
</evidence>